<reference evidence="1" key="1">
    <citation type="submission" date="2023-04" db="EMBL/GenBank/DDBJ databases">
        <title>A chromosome-level genome assembly of the parasitoid wasp Eretmocerus hayati.</title>
        <authorList>
            <person name="Zhong Y."/>
            <person name="Liu S."/>
            <person name="Liu Y."/>
        </authorList>
    </citation>
    <scope>NUCLEOTIDE SEQUENCE</scope>
    <source>
        <strain evidence="1">ZJU_SS_LIU_2023</strain>
    </source>
</reference>
<keyword evidence="2" id="KW-1185">Reference proteome</keyword>
<organism evidence="1 2">
    <name type="scientific">Eretmocerus hayati</name>
    <dbReference type="NCBI Taxonomy" id="131215"/>
    <lineage>
        <taxon>Eukaryota</taxon>
        <taxon>Metazoa</taxon>
        <taxon>Ecdysozoa</taxon>
        <taxon>Arthropoda</taxon>
        <taxon>Hexapoda</taxon>
        <taxon>Insecta</taxon>
        <taxon>Pterygota</taxon>
        <taxon>Neoptera</taxon>
        <taxon>Endopterygota</taxon>
        <taxon>Hymenoptera</taxon>
        <taxon>Apocrita</taxon>
        <taxon>Proctotrupomorpha</taxon>
        <taxon>Chalcidoidea</taxon>
        <taxon>Aphelinidae</taxon>
        <taxon>Aphelininae</taxon>
        <taxon>Eretmocerus</taxon>
    </lineage>
</organism>
<protein>
    <submittedName>
        <fullName evidence="1">Uncharacterized protein</fullName>
    </submittedName>
</protein>
<proteinExistence type="predicted"/>
<gene>
    <name evidence="1" type="ORF">QAD02_007821</name>
</gene>
<comment type="caution">
    <text evidence="1">The sequence shown here is derived from an EMBL/GenBank/DDBJ whole genome shotgun (WGS) entry which is preliminary data.</text>
</comment>
<name>A0ACC2N4R3_9HYME</name>
<evidence type="ECO:0000313" key="2">
    <source>
        <dbReference type="Proteomes" id="UP001239111"/>
    </source>
</evidence>
<dbReference type="EMBL" id="CM056744">
    <property type="protein sequence ID" value="KAJ8666159.1"/>
    <property type="molecule type" value="Genomic_DNA"/>
</dbReference>
<accession>A0ACC2N4R3</accession>
<sequence>MVNKKPWLQLGTRQKRNRCDQWLCGVIKQSKIDTLGQWEAQPVGEPVAAVIHLSPDECQIANDSANITRQVAEHDSRARVEDEVVSAPISDPQNTNEECTPEVKTNPIANKDRDARSNCSSDKDDESDWTSDGEDDGSENFLNELNERRKFENKLAEVLDHSVPREKCEALLKLLREQGGKFESLPVRISTLRKSSRIKVPIRECVPGKYVHYGLRKCLEEEIVRHGLEHGELLEMDLNIDGLKLIRTSIEELWPILGRLVIRGRKTKPFIIGVYYGRGKPKSVKSYLKDFAEEYKVISRNGISVNDCHYSFKLRNIIADNPARSFIKCCGQHNHTYGCDECFVKRIHVRRRMTFQNLNAKLRSNKSFRKRQQMGHHKSKKKGLFEKFKMDMIAQFPLDPMHQVYLGVVKTISELMKELHENPDIDFRIDYESFNSSLEKLSGWIPTKFSKRKVQSLANVKKWKATHSRFFLLYVSVVLVPRFVPEQYAAHFLKLTCAMRILCDPRRYRTHNDTAADLLRSFLEEFKRLYGADRLVYNLHNLIHLALGVLEHDPAGEFSAFPFENHMRVLQGFIRKEQQPLEQLYLNLTHQAQYIKSETVSMYPKFEKCKNQPRCLPLGCRSRFGRLIYPDYELTTELPNNVCVLKDGTVVLIDYFGFKRELSVLIGRRFEKKEDTLLYPKPSAEEFDICIVTQLSKKRQYWPISSISCKAVMMVDQGINYVIHILHTEED</sequence>
<evidence type="ECO:0000313" key="1">
    <source>
        <dbReference type="EMBL" id="KAJ8666159.1"/>
    </source>
</evidence>
<dbReference type="Proteomes" id="UP001239111">
    <property type="component" value="Chromosome 4"/>
</dbReference>